<organism evidence="2 3">
    <name type="scientific">PS1 clade bacterium</name>
    <dbReference type="NCBI Taxonomy" id="2175152"/>
    <lineage>
        <taxon>Bacteria</taxon>
        <taxon>Pseudomonadati</taxon>
        <taxon>Pseudomonadota</taxon>
        <taxon>Alphaproteobacteria</taxon>
        <taxon>PS1 clade</taxon>
    </lineage>
</organism>
<dbReference type="Pfam" id="PF04305">
    <property type="entry name" value="DUF455"/>
    <property type="match status" value="1"/>
</dbReference>
<dbReference type="InterPro" id="IPR007402">
    <property type="entry name" value="DUF455"/>
</dbReference>
<dbReference type="CDD" id="cd00657">
    <property type="entry name" value="Ferritin_like"/>
    <property type="match status" value="1"/>
</dbReference>
<dbReference type="PANTHER" id="PTHR42782">
    <property type="entry name" value="SI:CH73-314G15.3"/>
    <property type="match status" value="1"/>
</dbReference>
<reference evidence="2 3" key="1">
    <citation type="journal article" date="2018" name="Microbiome">
        <title>Fine metagenomic profile of the Mediterranean stratified and mixed water columns revealed by assembly and recruitment.</title>
        <authorList>
            <person name="Haro-Moreno J.M."/>
            <person name="Lopez-Perez M."/>
            <person name="De La Torre J.R."/>
            <person name="Picazo A."/>
            <person name="Camacho A."/>
            <person name="Rodriguez-Valera F."/>
        </authorList>
    </citation>
    <scope>NUCLEOTIDE SEQUENCE [LARGE SCALE GENOMIC DNA]</scope>
    <source>
        <strain evidence="2">MED-G55</strain>
    </source>
</reference>
<feature type="region of interest" description="Disordered" evidence="1">
    <location>
        <begin position="37"/>
        <end position="71"/>
    </location>
</feature>
<gene>
    <name evidence="2" type="ORF">DBW69_01265</name>
</gene>
<dbReference type="InterPro" id="IPR009078">
    <property type="entry name" value="Ferritin-like_SF"/>
</dbReference>
<evidence type="ECO:0000313" key="3">
    <source>
        <dbReference type="Proteomes" id="UP000252132"/>
    </source>
</evidence>
<dbReference type="Gene3D" id="1.20.1260.10">
    <property type="match status" value="1"/>
</dbReference>
<dbReference type="PIRSF" id="PIRSF012318">
    <property type="entry name" value="UCP012318"/>
    <property type="match status" value="1"/>
</dbReference>
<evidence type="ECO:0000256" key="1">
    <source>
        <dbReference type="SAM" id="MobiDB-lite"/>
    </source>
</evidence>
<name>A0A368E202_9PROT</name>
<sequence>MQVSLREQARNVLLCENAEKKAQCAFDVFTSHQKGEHNTSLLDTEGWPERPGRPEKPELLDPRDMPKRRSGGHAGRIGLLHALAHIELNAIDLAFDLLGRYENTPMPEEFYFDWLRVGAEEAKHFMLLQGRLKSLGSSYGALPAHDGLWEAAQNTAHNLAARLAVVPMVLEARGLDVTPQMIEKLTKNGDKESADILEVIYEDEKTHVAIGSKWFSYLCQKQNKDPQTQYQNYVQTYFRGDIKPPFNKPARDEAGLPEEFYIFAR</sequence>
<dbReference type="SUPFAM" id="SSF47240">
    <property type="entry name" value="Ferritin-like"/>
    <property type="match status" value="1"/>
</dbReference>
<comment type="caution">
    <text evidence="2">The sequence shown here is derived from an EMBL/GenBank/DDBJ whole genome shotgun (WGS) entry which is preliminary data.</text>
</comment>
<dbReference type="InterPro" id="IPR012347">
    <property type="entry name" value="Ferritin-like"/>
</dbReference>
<evidence type="ECO:0000313" key="2">
    <source>
        <dbReference type="EMBL" id="RCL78132.1"/>
    </source>
</evidence>
<proteinExistence type="predicted"/>
<accession>A0A368E202</accession>
<dbReference type="AlphaFoldDB" id="A0A368E202"/>
<dbReference type="PANTHER" id="PTHR42782:SF4">
    <property type="entry name" value="DUF455 DOMAIN-CONTAINING PROTEIN"/>
    <property type="match status" value="1"/>
</dbReference>
<protein>
    <submittedName>
        <fullName evidence="2">DUF455 family protein</fullName>
    </submittedName>
</protein>
<dbReference type="EMBL" id="QOQF01000003">
    <property type="protein sequence ID" value="RCL78132.1"/>
    <property type="molecule type" value="Genomic_DNA"/>
</dbReference>
<dbReference type="Proteomes" id="UP000252132">
    <property type="component" value="Unassembled WGS sequence"/>
</dbReference>
<feature type="compositionally biased region" description="Basic and acidic residues" evidence="1">
    <location>
        <begin position="47"/>
        <end position="67"/>
    </location>
</feature>
<dbReference type="InterPro" id="IPR011197">
    <property type="entry name" value="UCP012318"/>
</dbReference>